<evidence type="ECO:0000313" key="1">
    <source>
        <dbReference type="EMBL" id="KAH3814613.1"/>
    </source>
</evidence>
<reference evidence="1" key="2">
    <citation type="submission" date="2020-11" db="EMBL/GenBank/DDBJ databases">
        <authorList>
            <person name="McCartney M.A."/>
            <person name="Auch B."/>
            <person name="Kono T."/>
            <person name="Mallez S."/>
            <person name="Becker A."/>
            <person name="Gohl D.M."/>
            <person name="Silverstein K.A.T."/>
            <person name="Koren S."/>
            <person name="Bechman K.B."/>
            <person name="Herman A."/>
            <person name="Abrahante J.E."/>
            <person name="Garbe J."/>
        </authorList>
    </citation>
    <scope>NUCLEOTIDE SEQUENCE</scope>
    <source>
        <strain evidence="1">Duluth1</strain>
        <tissue evidence="1">Whole animal</tissue>
    </source>
</reference>
<name>A0A9D4GD15_DREPO</name>
<accession>A0A9D4GD15</accession>
<keyword evidence="2" id="KW-1185">Reference proteome</keyword>
<gene>
    <name evidence="1" type="ORF">DPMN_143118</name>
</gene>
<sequence>MDCVPFLSRQTPRRKNNGFVASQSNPTRSRSNNIKFWGQVTAIHASRLHLYFVYINSSADDADVNKYYVDNDVYDGYGNDDKCEDYDEYDVLNTF</sequence>
<evidence type="ECO:0000313" key="2">
    <source>
        <dbReference type="Proteomes" id="UP000828390"/>
    </source>
</evidence>
<dbReference type="EMBL" id="JAIWYP010000006">
    <property type="protein sequence ID" value="KAH3814613.1"/>
    <property type="molecule type" value="Genomic_DNA"/>
</dbReference>
<proteinExistence type="predicted"/>
<dbReference type="AlphaFoldDB" id="A0A9D4GD15"/>
<reference evidence="1" key="1">
    <citation type="journal article" date="2019" name="bioRxiv">
        <title>The Genome of the Zebra Mussel, Dreissena polymorpha: A Resource for Invasive Species Research.</title>
        <authorList>
            <person name="McCartney M.A."/>
            <person name="Auch B."/>
            <person name="Kono T."/>
            <person name="Mallez S."/>
            <person name="Zhang Y."/>
            <person name="Obille A."/>
            <person name="Becker A."/>
            <person name="Abrahante J.E."/>
            <person name="Garbe J."/>
            <person name="Badalamenti J.P."/>
            <person name="Herman A."/>
            <person name="Mangelson H."/>
            <person name="Liachko I."/>
            <person name="Sullivan S."/>
            <person name="Sone E.D."/>
            <person name="Koren S."/>
            <person name="Silverstein K.A.T."/>
            <person name="Beckman K.B."/>
            <person name="Gohl D.M."/>
        </authorList>
    </citation>
    <scope>NUCLEOTIDE SEQUENCE</scope>
    <source>
        <strain evidence="1">Duluth1</strain>
        <tissue evidence="1">Whole animal</tissue>
    </source>
</reference>
<organism evidence="1 2">
    <name type="scientific">Dreissena polymorpha</name>
    <name type="common">Zebra mussel</name>
    <name type="synonym">Mytilus polymorpha</name>
    <dbReference type="NCBI Taxonomy" id="45954"/>
    <lineage>
        <taxon>Eukaryota</taxon>
        <taxon>Metazoa</taxon>
        <taxon>Spiralia</taxon>
        <taxon>Lophotrochozoa</taxon>
        <taxon>Mollusca</taxon>
        <taxon>Bivalvia</taxon>
        <taxon>Autobranchia</taxon>
        <taxon>Heteroconchia</taxon>
        <taxon>Euheterodonta</taxon>
        <taxon>Imparidentia</taxon>
        <taxon>Neoheterodontei</taxon>
        <taxon>Myida</taxon>
        <taxon>Dreissenoidea</taxon>
        <taxon>Dreissenidae</taxon>
        <taxon>Dreissena</taxon>
    </lineage>
</organism>
<protein>
    <submittedName>
        <fullName evidence="1">Uncharacterized protein</fullName>
    </submittedName>
</protein>
<comment type="caution">
    <text evidence="1">The sequence shown here is derived from an EMBL/GenBank/DDBJ whole genome shotgun (WGS) entry which is preliminary data.</text>
</comment>
<dbReference type="Proteomes" id="UP000828390">
    <property type="component" value="Unassembled WGS sequence"/>
</dbReference>